<feature type="compositionally biased region" description="Polar residues" evidence="2">
    <location>
        <begin position="143"/>
        <end position="152"/>
    </location>
</feature>
<keyword evidence="4" id="KW-1185">Reference proteome</keyword>
<protein>
    <submittedName>
        <fullName evidence="3">Uncharacterized protein</fullName>
    </submittedName>
</protein>
<dbReference type="AlphaFoldDB" id="A0A9Q1JYY3"/>
<evidence type="ECO:0000313" key="3">
    <source>
        <dbReference type="EMBL" id="KAJ8433582.1"/>
    </source>
</evidence>
<sequence length="152" mass="17006">MAGVQVQGNLTSKGHMYGFGAEGVVVKQRSRLSVSSRSSSINKHDAREMAMRLNETAVKAAEEARQKEMQELRKQVKEEMRAKEAKFENELAQEKAARQRDKEKVKSNMSKLWGFFKSQQAGSSTAPPDTTLSEDDDEDEPRTTNLGDSSHD</sequence>
<dbReference type="Proteomes" id="UP001153076">
    <property type="component" value="Unassembled WGS sequence"/>
</dbReference>
<feature type="compositionally biased region" description="Polar residues" evidence="2">
    <location>
        <begin position="117"/>
        <end position="131"/>
    </location>
</feature>
<comment type="caution">
    <text evidence="3">The sequence shown here is derived from an EMBL/GenBank/DDBJ whole genome shotgun (WGS) entry which is preliminary data.</text>
</comment>
<keyword evidence="1" id="KW-0175">Coiled coil</keyword>
<feature type="coiled-coil region" evidence="1">
    <location>
        <begin position="50"/>
        <end position="104"/>
    </location>
</feature>
<reference evidence="3" key="1">
    <citation type="submission" date="2022-04" db="EMBL/GenBank/DDBJ databases">
        <title>Carnegiea gigantea Genome sequencing and assembly v2.</title>
        <authorList>
            <person name="Copetti D."/>
            <person name="Sanderson M.J."/>
            <person name="Burquez A."/>
            <person name="Wojciechowski M.F."/>
        </authorList>
    </citation>
    <scope>NUCLEOTIDE SEQUENCE</scope>
    <source>
        <strain evidence="3">SGP5-SGP5p</strain>
        <tissue evidence="3">Aerial part</tissue>
    </source>
</reference>
<gene>
    <name evidence="3" type="ORF">Cgig2_012595</name>
</gene>
<name>A0A9Q1JYY3_9CARY</name>
<evidence type="ECO:0000256" key="1">
    <source>
        <dbReference type="SAM" id="Coils"/>
    </source>
</evidence>
<feature type="region of interest" description="Disordered" evidence="2">
    <location>
        <begin position="111"/>
        <end position="152"/>
    </location>
</feature>
<evidence type="ECO:0000313" key="4">
    <source>
        <dbReference type="Proteomes" id="UP001153076"/>
    </source>
</evidence>
<organism evidence="3 4">
    <name type="scientific">Carnegiea gigantea</name>
    <dbReference type="NCBI Taxonomy" id="171969"/>
    <lineage>
        <taxon>Eukaryota</taxon>
        <taxon>Viridiplantae</taxon>
        <taxon>Streptophyta</taxon>
        <taxon>Embryophyta</taxon>
        <taxon>Tracheophyta</taxon>
        <taxon>Spermatophyta</taxon>
        <taxon>Magnoliopsida</taxon>
        <taxon>eudicotyledons</taxon>
        <taxon>Gunneridae</taxon>
        <taxon>Pentapetalae</taxon>
        <taxon>Caryophyllales</taxon>
        <taxon>Cactineae</taxon>
        <taxon>Cactaceae</taxon>
        <taxon>Cactoideae</taxon>
        <taxon>Echinocereeae</taxon>
        <taxon>Carnegiea</taxon>
    </lineage>
</organism>
<evidence type="ECO:0000256" key="2">
    <source>
        <dbReference type="SAM" id="MobiDB-lite"/>
    </source>
</evidence>
<dbReference type="EMBL" id="JAKOGI010000529">
    <property type="protein sequence ID" value="KAJ8433582.1"/>
    <property type="molecule type" value="Genomic_DNA"/>
</dbReference>
<proteinExistence type="predicted"/>
<accession>A0A9Q1JYY3</accession>